<name>A0ACB8QYF7_9AGAM</name>
<reference evidence="1" key="1">
    <citation type="submission" date="2021-02" db="EMBL/GenBank/DDBJ databases">
        <authorList>
            <consortium name="DOE Joint Genome Institute"/>
            <person name="Ahrendt S."/>
            <person name="Looney B.P."/>
            <person name="Miyauchi S."/>
            <person name="Morin E."/>
            <person name="Drula E."/>
            <person name="Courty P.E."/>
            <person name="Chicoki N."/>
            <person name="Fauchery L."/>
            <person name="Kohler A."/>
            <person name="Kuo A."/>
            <person name="Labutti K."/>
            <person name="Pangilinan J."/>
            <person name="Lipzen A."/>
            <person name="Riley R."/>
            <person name="Andreopoulos W."/>
            <person name="He G."/>
            <person name="Johnson J."/>
            <person name="Barry K.W."/>
            <person name="Grigoriev I.V."/>
            <person name="Nagy L."/>
            <person name="Hibbett D."/>
            <person name="Henrissat B."/>
            <person name="Matheny P.B."/>
            <person name="Labbe J."/>
            <person name="Martin F."/>
        </authorList>
    </citation>
    <scope>NUCLEOTIDE SEQUENCE</scope>
    <source>
        <strain evidence="1">EC-137</strain>
    </source>
</reference>
<keyword evidence="2" id="KW-1185">Reference proteome</keyword>
<protein>
    <submittedName>
        <fullName evidence="1">Uncharacterized protein</fullName>
    </submittedName>
</protein>
<proteinExistence type="predicted"/>
<organism evidence="1 2">
    <name type="scientific">Vararia minispora EC-137</name>
    <dbReference type="NCBI Taxonomy" id="1314806"/>
    <lineage>
        <taxon>Eukaryota</taxon>
        <taxon>Fungi</taxon>
        <taxon>Dikarya</taxon>
        <taxon>Basidiomycota</taxon>
        <taxon>Agaricomycotina</taxon>
        <taxon>Agaricomycetes</taxon>
        <taxon>Russulales</taxon>
        <taxon>Lachnocladiaceae</taxon>
        <taxon>Vararia</taxon>
    </lineage>
</organism>
<comment type="caution">
    <text evidence="1">The sequence shown here is derived from an EMBL/GenBank/DDBJ whole genome shotgun (WGS) entry which is preliminary data.</text>
</comment>
<gene>
    <name evidence="1" type="ORF">K488DRAFT_33838</name>
</gene>
<evidence type="ECO:0000313" key="2">
    <source>
        <dbReference type="Proteomes" id="UP000814128"/>
    </source>
</evidence>
<feature type="non-terminal residue" evidence="1">
    <location>
        <position position="1"/>
    </location>
</feature>
<feature type="non-terminal residue" evidence="1">
    <location>
        <position position="479"/>
    </location>
</feature>
<evidence type="ECO:0000313" key="1">
    <source>
        <dbReference type="EMBL" id="KAI0036850.1"/>
    </source>
</evidence>
<sequence>RGMTMAPRVDVYTRIACRALEHELTSVSVSFIDGCMADPNKVQGRAARIQASVKTTESILSAITTGWMTHQSDIYGRKKLLAISIFGALFMDFVYILVSSTDTIFSQHGEAFIITAPLVEGLLGGQATFTGLTHAYASDCTGDGSRSNIFVMMQGMLYVGLSVGPWVNGAILNFVPGSSNETLFATAVGIALAHIAFIIFVLPESLPLHSRYPSMVSTISQGDVSPAERSRERKVPGHTFIRRIMYFLKALLFEPIAIFFPQPLEGRKAFDWNLTLTGVAVFIYVLSIQVYNLKYLYVKHVYGWNSEYLGYYMSLLFVTRAINLLLLLPAVLAYFSPTRSQANGDDGAPPNLAAAIRFDRAVAAISFFIDATANLLVVLAPTSSQALFIFFTSLNSITSGGNPALHSLGAVSLQAMGKGVEVGLVFGGMGLVNSVAHTVAPGIYAAMYSYTVAWFPKAMFLLSSVLLYGAVATLLGIRP</sequence>
<dbReference type="EMBL" id="MU273467">
    <property type="protein sequence ID" value="KAI0036850.1"/>
    <property type="molecule type" value="Genomic_DNA"/>
</dbReference>
<dbReference type="Proteomes" id="UP000814128">
    <property type="component" value="Unassembled WGS sequence"/>
</dbReference>
<reference evidence="1" key="2">
    <citation type="journal article" date="2022" name="New Phytol.">
        <title>Evolutionary transition to the ectomycorrhizal habit in the genomes of a hyperdiverse lineage of mushroom-forming fungi.</title>
        <authorList>
            <person name="Looney B."/>
            <person name="Miyauchi S."/>
            <person name="Morin E."/>
            <person name="Drula E."/>
            <person name="Courty P.E."/>
            <person name="Kohler A."/>
            <person name="Kuo A."/>
            <person name="LaButti K."/>
            <person name="Pangilinan J."/>
            <person name="Lipzen A."/>
            <person name="Riley R."/>
            <person name="Andreopoulos W."/>
            <person name="He G."/>
            <person name="Johnson J."/>
            <person name="Nolan M."/>
            <person name="Tritt A."/>
            <person name="Barry K.W."/>
            <person name="Grigoriev I.V."/>
            <person name="Nagy L.G."/>
            <person name="Hibbett D."/>
            <person name="Henrissat B."/>
            <person name="Matheny P.B."/>
            <person name="Labbe J."/>
            <person name="Martin F.M."/>
        </authorList>
    </citation>
    <scope>NUCLEOTIDE SEQUENCE</scope>
    <source>
        <strain evidence="1">EC-137</strain>
    </source>
</reference>
<accession>A0ACB8QYF7</accession>